<gene>
    <name evidence="3" type="ORF">GA0074694_4153</name>
</gene>
<organism evidence="3 4">
    <name type="scientific">Micromonospora inyonensis</name>
    <dbReference type="NCBI Taxonomy" id="47866"/>
    <lineage>
        <taxon>Bacteria</taxon>
        <taxon>Bacillati</taxon>
        <taxon>Actinomycetota</taxon>
        <taxon>Actinomycetes</taxon>
        <taxon>Micromonosporales</taxon>
        <taxon>Micromonosporaceae</taxon>
        <taxon>Micromonospora</taxon>
    </lineage>
</organism>
<evidence type="ECO:0000313" key="3">
    <source>
        <dbReference type="EMBL" id="SCL25195.1"/>
    </source>
</evidence>
<keyword evidence="1" id="KW-0479">Metal-binding</keyword>
<dbReference type="Pfam" id="PF07687">
    <property type="entry name" value="M20_dimer"/>
    <property type="match status" value="1"/>
</dbReference>
<feature type="domain" description="Peptidase M20 dimerisation" evidence="2">
    <location>
        <begin position="206"/>
        <end position="300"/>
    </location>
</feature>
<feature type="binding site" evidence="1">
    <location>
        <position position="184"/>
    </location>
    <ligand>
        <name>Mn(2+)</name>
        <dbReference type="ChEBI" id="CHEBI:29035"/>
        <label>2</label>
    </ligand>
</feature>
<dbReference type="Proteomes" id="UP000198906">
    <property type="component" value="Unassembled WGS sequence"/>
</dbReference>
<feature type="binding site" evidence="1">
    <location>
        <position position="121"/>
    </location>
    <ligand>
        <name>Mn(2+)</name>
        <dbReference type="ChEBI" id="CHEBI:29035"/>
        <label>2</label>
    </ligand>
</feature>
<dbReference type="EMBL" id="FMHU01000002">
    <property type="protein sequence ID" value="SCL25195.1"/>
    <property type="molecule type" value="Genomic_DNA"/>
</dbReference>
<evidence type="ECO:0000256" key="1">
    <source>
        <dbReference type="PIRSR" id="PIRSR005962-1"/>
    </source>
</evidence>
<dbReference type="PIRSF" id="PIRSF005962">
    <property type="entry name" value="Pept_M20D_amidohydro"/>
    <property type="match status" value="1"/>
</dbReference>
<comment type="cofactor">
    <cofactor evidence="1">
        <name>Mn(2+)</name>
        <dbReference type="ChEBI" id="CHEBI:29035"/>
    </cofactor>
    <text evidence="1">The Mn(2+) ion enhances activity.</text>
</comment>
<dbReference type="RefSeq" id="WP_218105749.1">
    <property type="nucleotide sequence ID" value="NZ_FMHU01000002.1"/>
</dbReference>
<reference evidence="4" key="1">
    <citation type="submission" date="2016-06" db="EMBL/GenBank/DDBJ databases">
        <authorList>
            <person name="Varghese N."/>
        </authorList>
    </citation>
    <scope>NUCLEOTIDE SEQUENCE [LARGE SCALE GENOMIC DNA]</scope>
    <source>
        <strain evidence="4">DSM 46123</strain>
    </source>
</reference>
<keyword evidence="3" id="KW-0378">Hydrolase</keyword>
<dbReference type="PANTHER" id="PTHR11014">
    <property type="entry name" value="PEPTIDASE M20 FAMILY MEMBER"/>
    <property type="match status" value="1"/>
</dbReference>
<dbReference type="Pfam" id="PF01546">
    <property type="entry name" value="Peptidase_M20"/>
    <property type="match status" value="1"/>
</dbReference>
<dbReference type="NCBIfam" id="TIGR01891">
    <property type="entry name" value="amidohydrolases"/>
    <property type="match status" value="1"/>
</dbReference>
<dbReference type="STRING" id="47866.GA0074694_4153"/>
<dbReference type="InterPro" id="IPR011650">
    <property type="entry name" value="Peptidase_M20_dimer"/>
</dbReference>
<feature type="binding site" evidence="1">
    <location>
        <position position="387"/>
    </location>
    <ligand>
        <name>Mn(2+)</name>
        <dbReference type="ChEBI" id="CHEBI:29035"/>
        <label>2</label>
    </ligand>
</feature>
<dbReference type="Gene3D" id="3.40.630.10">
    <property type="entry name" value="Zn peptidases"/>
    <property type="match status" value="1"/>
</dbReference>
<protein>
    <submittedName>
        <fullName evidence="3">Hippurate hydrolase</fullName>
    </submittedName>
</protein>
<dbReference type="SUPFAM" id="SSF53187">
    <property type="entry name" value="Zn-dependent exopeptidases"/>
    <property type="match status" value="1"/>
</dbReference>
<dbReference type="PANTHER" id="PTHR11014:SF63">
    <property type="entry name" value="METALLOPEPTIDASE, PUTATIVE (AFU_ORTHOLOGUE AFUA_6G09600)-RELATED"/>
    <property type="match status" value="1"/>
</dbReference>
<feature type="binding site" evidence="1">
    <location>
        <position position="157"/>
    </location>
    <ligand>
        <name>Mn(2+)</name>
        <dbReference type="ChEBI" id="CHEBI:29035"/>
        <label>2</label>
    </ligand>
</feature>
<dbReference type="GO" id="GO:0046872">
    <property type="term" value="F:metal ion binding"/>
    <property type="evidence" value="ECO:0007669"/>
    <property type="project" value="UniProtKB-KW"/>
</dbReference>
<evidence type="ECO:0000313" key="4">
    <source>
        <dbReference type="Proteomes" id="UP000198906"/>
    </source>
</evidence>
<proteinExistence type="predicted"/>
<accession>A0A1C6S6X6</accession>
<dbReference type="SUPFAM" id="SSF55031">
    <property type="entry name" value="Bacterial exopeptidase dimerisation domain"/>
    <property type="match status" value="1"/>
</dbReference>
<dbReference type="GO" id="GO:0016787">
    <property type="term" value="F:hydrolase activity"/>
    <property type="evidence" value="ECO:0007669"/>
    <property type="project" value="UniProtKB-KW"/>
</dbReference>
<sequence>MSRSARVAGRAGAVLSRLWSGARLAPAVSVYHHLHAHPELSGQEHRTAEFVGARLVDLGIETFRCGGTGVVGILRNGEGPVVAYRADLDGLPIQEESGVAYASTDTGRLPDGSVSGVMHACGHDLHVTVALATAGVLVENRAAWAGTVVWIFQPAEETAVGAAAMVDDGLWEKAPRPEAVLAQHVTSLPSDRVRIGVGNVMNLGDSWRVRLRGRGAHGARPHESIDPIVLGAHLVTRLQTVVSRRVEPGSPVVLTVGTFHAGTKENVIPDEAILSLNIRTPDARARETVLSAVRRMIVAEASASGAPEPNIEEISRFPRCFNAPEQAGEVAAVLDAVFGPDNVARDLRATGSEDVGWLADAIGVPLVFWMFGAYRPGREPGDMPSNHTPYFAPEPEYAIPAGVRAALAALGTRLDLPS</sequence>
<feature type="binding site" evidence="1">
    <location>
        <position position="123"/>
    </location>
    <ligand>
        <name>Mn(2+)</name>
        <dbReference type="ChEBI" id="CHEBI:29035"/>
        <label>2</label>
    </ligand>
</feature>
<dbReference type="InterPro" id="IPR017439">
    <property type="entry name" value="Amidohydrolase"/>
</dbReference>
<dbReference type="InterPro" id="IPR036264">
    <property type="entry name" value="Bact_exopeptidase_dim_dom"/>
</dbReference>
<name>A0A1C6S6X6_9ACTN</name>
<dbReference type="Gene3D" id="3.30.70.360">
    <property type="match status" value="1"/>
</dbReference>
<evidence type="ECO:0000259" key="2">
    <source>
        <dbReference type="Pfam" id="PF07687"/>
    </source>
</evidence>
<dbReference type="AlphaFoldDB" id="A0A1C6S6X6"/>
<keyword evidence="1" id="KW-0464">Manganese</keyword>
<keyword evidence="4" id="KW-1185">Reference proteome</keyword>
<dbReference type="InterPro" id="IPR002933">
    <property type="entry name" value="Peptidase_M20"/>
</dbReference>